<dbReference type="Proteomes" id="UP001558481">
    <property type="component" value="Unassembled WGS sequence"/>
</dbReference>
<sequence length="100" mass="10218">MNGELENTAKARSAGLARATTAGAAVLIMGGLLVGCETSSANQEPSPSESASSTSSESATSTPSPTTSPTRISNPDHDNLDPRGPLPGSTEWEQMTENDQ</sequence>
<comment type="caution">
    <text evidence="2">The sequence shown here is derived from an EMBL/GenBank/DDBJ whole genome shotgun (WGS) entry which is preliminary data.</text>
</comment>
<keyword evidence="3" id="KW-1185">Reference proteome</keyword>
<accession>A0ABV3V5Q4</accession>
<dbReference type="RefSeq" id="WP_368630138.1">
    <property type="nucleotide sequence ID" value="NZ_JAYWLU010000025.1"/>
</dbReference>
<dbReference type="EMBL" id="JAYWLU010000025">
    <property type="protein sequence ID" value="MEX3596107.1"/>
    <property type="molecule type" value="Genomic_DNA"/>
</dbReference>
<feature type="compositionally biased region" description="Low complexity" evidence="1">
    <location>
        <begin position="39"/>
        <end position="70"/>
    </location>
</feature>
<evidence type="ECO:0000256" key="1">
    <source>
        <dbReference type="SAM" id="MobiDB-lite"/>
    </source>
</evidence>
<reference evidence="2 3" key="1">
    <citation type="journal article" date="2024" name="Fungal Genet. Biol.">
        <title>The porcine skin microbiome exhibits broad fungal antagonism.</title>
        <authorList>
            <person name="De La Cruz K.F."/>
            <person name="Townsend E.C."/>
            <person name="Alex Cheong J.Z."/>
            <person name="Salamzade R."/>
            <person name="Liu A."/>
            <person name="Sandstrom S."/>
            <person name="Davila E."/>
            <person name="Huang L."/>
            <person name="Xu K.H."/>
            <person name="Wu S.Y."/>
            <person name="Meudt J.J."/>
            <person name="Shanmuganayagam D."/>
            <person name="Gibson A.L.F."/>
            <person name="Kalan L.R."/>
        </authorList>
    </citation>
    <scope>NUCLEOTIDE SEQUENCE [LARGE SCALE GENOMIC DNA]</scope>
    <source>
        <strain evidence="2 3">LK2625</strain>
    </source>
</reference>
<gene>
    <name evidence="2" type="ORF">VVR66_15440</name>
</gene>
<feature type="region of interest" description="Disordered" evidence="1">
    <location>
        <begin position="37"/>
        <end position="100"/>
    </location>
</feature>
<organism evidence="2 3">
    <name type="scientific">Kocuria carniphila</name>
    <dbReference type="NCBI Taxonomy" id="262208"/>
    <lineage>
        <taxon>Bacteria</taxon>
        <taxon>Bacillati</taxon>
        <taxon>Actinomycetota</taxon>
        <taxon>Actinomycetes</taxon>
        <taxon>Micrococcales</taxon>
        <taxon>Micrococcaceae</taxon>
        <taxon>Kocuria</taxon>
    </lineage>
</organism>
<evidence type="ECO:0000313" key="2">
    <source>
        <dbReference type="EMBL" id="MEX3596107.1"/>
    </source>
</evidence>
<protein>
    <submittedName>
        <fullName evidence="2">Uncharacterized protein</fullName>
    </submittedName>
</protein>
<evidence type="ECO:0000313" key="3">
    <source>
        <dbReference type="Proteomes" id="UP001558481"/>
    </source>
</evidence>
<name>A0ABV3V5Q4_9MICC</name>
<proteinExistence type="predicted"/>